<dbReference type="InterPro" id="IPR005855">
    <property type="entry name" value="GFAT"/>
</dbReference>
<evidence type="ECO:0000256" key="7">
    <source>
        <dbReference type="ARBA" id="ARBA00022962"/>
    </source>
</evidence>
<dbReference type="InterPro" id="IPR047084">
    <property type="entry name" value="GFAT_N"/>
</dbReference>
<comment type="pathway">
    <text evidence="2">Nucleotide-sugar biosynthesis; UDP-N-acetyl-alpha-D-glucosamine biosynthesis; alpha-D-glucosamine 6-phosphate from D-fructose 6-phosphate: step 1/1.</text>
</comment>
<dbReference type="EC" id="2.6.1.16" evidence="3"/>
<dbReference type="PROSITE" id="PS51278">
    <property type="entry name" value="GATASE_TYPE_2"/>
    <property type="match status" value="1"/>
</dbReference>
<dbReference type="InterPro" id="IPR035466">
    <property type="entry name" value="GlmS/AgaS_SIS"/>
</dbReference>
<dbReference type="NCBIfam" id="TIGR01135">
    <property type="entry name" value="glmS"/>
    <property type="match status" value="1"/>
</dbReference>
<protein>
    <recommendedName>
        <fullName evidence="3">glutamine--fructose-6-phosphate transaminase (isomerizing)</fullName>
        <ecNumber evidence="3">2.6.1.16</ecNumber>
    </recommendedName>
</protein>
<feature type="domain" description="SIS" evidence="9">
    <location>
        <begin position="526"/>
        <end position="667"/>
    </location>
</feature>
<dbReference type="GO" id="GO:0004360">
    <property type="term" value="F:glutamine-fructose-6-phosphate transaminase (isomerizing) activity"/>
    <property type="evidence" value="ECO:0007669"/>
    <property type="project" value="UniProtKB-EC"/>
</dbReference>
<dbReference type="InterPro" id="IPR046348">
    <property type="entry name" value="SIS_dom_sf"/>
</dbReference>
<comment type="catalytic activity">
    <reaction evidence="1">
        <text>D-fructose 6-phosphate + L-glutamine = D-glucosamine 6-phosphate + L-glutamate</text>
        <dbReference type="Rhea" id="RHEA:13237"/>
        <dbReference type="ChEBI" id="CHEBI:29985"/>
        <dbReference type="ChEBI" id="CHEBI:58359"/>
        <dbReference type="ChEBI" id="CHEBI:58725"/>
        <dbReference type="ChEBI" id="CHEBI:61527"/>
        <dbReference type="EC" id="2.6.1.16"/>
    </reaction>
</comment>
<dbReference type="CDD" id="cd05008">
    <property type="entry name" value="SIS_GlmS_GlmD_1"/>
    <property type="match status" value="1"/>
</dbReference>
<sequence length="677" mass="76211">MCGIFAYLNYLTPKTRREVLDLLVTGLKRLEYRGYDSAGVAVDSSDCSDMVLIRRSGKVKVLEDAINEVFTGAPDEAARPVHVGIAHTRWATHGEPSERNSHPQRSDDHHGFVVVHNGIMTNYKDVKTFLAKRHYTFESDTDTEIIAKLVHHLWTQHPGYSFRELVEQAIQQMEGAFALAFKSKHFPGECVATRRGSPLLVGIKTKTRLATDHIPILYGKEHRPHGTARDVPMMPRTESTSEFMPLEDKEVEYFFASDASAVIEHTNRVIYLEDDDVAAVKDGALSIHRLRKCLDDPHAREITTLKMEIQEIMKGNYKYFMQKEIFEQPESVVNTMRGRVNFESETVILGGIKDYIPEIKRCRRLMLIGCGTSYHSAVATRQLLEELTELPVMVELASDFLDRNTPIFRDDVCFFISQSGETADTLMALRYCKARGALIVGVTNTVGSSICRESHCGVHINAGPEIGVASTKAYTSQFISLVMFALVMSEDRLSLQLRRKQIIAGLASLAEHIRRVLELDDKVRALAADLYQHKSLLIMGRGYNFATCLEGALKVKELTYMHSEGIMAGELKHGPLALVDDQMPVLMIVMRDPVYDKCMNALQQVQARQGRPIIICEEDDEKTMSYASRVLEIPHTVDCLQGILTVIPMQLLSYHIADMLNYNVDCPRNLAKSVTVE</sequence>
<dbReference type="InterPro" id="IPR029055">
    <property type="entry name" value="Ntn_hydrolases_N"/>
</dbReference>
<feature type="domain" description="SIS" evidence="9">
    <location>
        <begin position="355"/>
        <end position="495"/>
    </location>
</feature>
<dbReference type="InterPro" id="IPR017932">
    <property type="entry name" value="GATase_2_dom"/>
</dbReference>
<dbReference type="Gene3D" id="3.60.20.10">
    <property type="entry name" value="Glutamine Phosphoribosylpyrophosphate, subunit 1, domain 1"/>
    <property type="match status" value="1"/>
</dbReference>
<dbReference type="AlphaFoldDB" id="A0A6B2ECU6"/>
<dbReference type="Pfam" id="PF13522">
    <property type="entry name" value="GATase_6"/>
    <property type="match status" value="1"/>
</dbReference>
<feature type="domain" description="Glutamine amidotransferase type-2" evidence="8">
    <location>
        <begin position="2"/>
        <end position="283"/>
    </location>
</feature>
<dbReference type="GO" id="GO:0006048">
    <property type="term" value="P:UDP-N-acetylglucosamine biosynthetic process"/>
    <property type="evidence" value="ECO:0007669"/>
    <property type="project" value="UniProtKB-UniPathway"/>
</dbReference>
<dbReference type="GO" id="GO:0006002">
    <property type="term" value="P:fructose 6-phosphate metabolic process"/>
    <property type="evidence" value="ECO:0007669"/>
    <property type="project" value="TreeGrafter"/>
</dbReference>
<evidence type="ECO:0000313" key="10">
    <source>
        <dbReference type="EMBL" id="NBJ59510.1"/>
    </source>
</evidence>
<dbReference type="EMBL" id="GIFK01001807">
    <property type="protein sequence ID" value="NBJ59510.1"/>
    <property type="molecule type" value="Transcribed_RNA"/>
</dbReference>
<evidence type="ECO:0000256" key="3">
    <source>
        <dbReference type="ARBA" id="ARBA00012916"/>
    </source>
</evidence>
<evidence type="ECO:0000259" key="9">
    <source>
        <dbReference type="PROSITE" id="PS51464"/>
    </source>
</evidence>
<dbReference type="SUPFAM" id="SSF53697">
    <property type="entry name" value="SIS domain"/>
    <property type="match status" value="1"/>
</dbReference>
<evidence type="ECO:0000256" key="2">
    <source>
        <dbReference type="ARBA" id="ARBA00004775"/>
    </source>
</evidence>
<dbReference type="PANTHER" id="PTHR10937">
    <property type="entry name" value="GLUCOSAMINE--FRUCTOSE-6-PHOSPHATE AMINOTRANSFERASE, ISOMERIZING"/>
    <property type="match status" value="1"/>
</dbReference>
<evidence type="ECO:0000256" key="6">
    <source>
        <dbReference type="ARBA" id="ARBA00022737"/>
    </source>
</evidence>
<keyword evidence="5" id="KW-0808">Transferase</keyword>
<dbReference type="Gene3D" id="3.40.50.10490">
    <property type="entry name" value="Glucose-6-phosphate isomerase like protein, domain 1"/>
    <property type="match status" value="2"/>
</dbReference>
<dbReference type="CDD" id="cd00714">
    <property type="entry name" value="GFAT"/>
    <property type="match status" value="1"/>
</dbReference>
<dbReference type="UniPathway" id="UPA00113">
    <property type="reaction ID" value="UER00528"/>
</dbReference>
<dbReference type="FunFam" id="3.40.50.10490:FF:000094">
    <property type="match status" value="1"/>
</dbReference>
<dbReference type="Pfam" id="PF01380">
    <property type="entry name" value="SIS"/>
    <property type="match status" value="2"/>
</dbReference>
<dbReference type="PROSITE" id="PS51464">
    <property type="entry name" value="SIS"/>
    <property type="match status" value="2"/>
</dbReference>
<dbReference type="InterPro" id="IPR035490">
    <property type="entry name" value="GlmS/FrlB_SIS"/>
</dbReference>
<proteinExistence type="predicted"/>
<keyword evidence="6" id="KW-0677">Repeat</keyword>
<accession>A0A6B2ECU6</accession>
<dbReference type="InterPro" id="IPR001347">
    <property type="entry name" value="SIS_dom"/>
</dbReference>
<keyword evidence="7" id="KW-0315">Glutamine amidotransferase</keyword>
<evidence type="ECO:0000259" key="8">
    <source>
        <dbReference type="PROSITE" id="PS51278"/>
    </source>
</evidence>
<dbReference type="NCBIfam" id="NF001484">
    <property type="entry name" value="PRK00331.1"/>
    <property type="match status" value="1"/>
</dbReference>
<reference evidence="10" key="1">
    <citation type="submission" date="2019-10" db="EMBL/GenBank/DDBJ databases">
        <title>Short sand fly seasons in Tbilisi, Georgia, hinder development of host immunity to saliva of the visceral leishmaniasis vector Phlebotomus kandelakii.</title>
        <authorList>
            <person name="Oliveira F."/>
            <person name="Giorgobiani E."/>
            <person name="Guimaraes-Costa A.B."/>
            <person name="Abdeladhim M."/>
            <person name="Oristian J."/>
            <person name="Tskhvaradze L."/>
            <person name="Tsertsvadze N."/>
            <person name="Zakalashvili M."/>
            <person name="Valenzuela J.G."/>
            <person name="Kamhawi S."/>
        </authorList>
    </citation>
    <scope>NUCLEOTIDE SEQUENCE</scope>
    <source>
        <strain evidence="10">Wild-capture in Tbilisi</strain>
        <tissue evidence="10">Salivary glands</tissue>
    </source>
</reference>
<keyword evidence="4" id="KW-0032">Aminotransferase</keyword>
<dbReference type="CDD" id="cd05009">
    <property type="entry name" value="SIS_GlmS_GlmD_2"/>
    <property type="match status" value="1"/>
</dbReference>
<dbReference type="FunFam" id="3.40.50.10490:FF:000126">
    <property type="entry name" value="Glutamine--fructose-6-phosphate aminotransferase [isomerizing] 1"/>
    <property type="match status" value="1"/>
</dbReference>
<name>A0A6B2ECU6_9DIPT</name>
<dbReference type="PANTHER" id="PTHR10937:SF0">
    <property type="entry name" value="GLUTAMINE--FRUCTOSE-6-PHOSPHATE TRANSAMINASE (ISOMERIZING)"/>
    <property type="match status" value="1"/>
</dbReference>
<evidence type="ECO:0000256" key="4">
    <source>
        <dbReference type="ARBA" id="ARBA00022576"/>
    </source>
</evidence>
<evidence type="ECO:0000256" key="1">
    <source>
        <dbReference type="ARBA" id="ARBA00001031"/>
    </source>
</evidence>
<dbReference type="GO" id="GO:0097367">
    <property type="term" value="F:carbohydrate derivative binding"/>
    <property type="evidence" value="ECO:0007669"/>
    <property type="project" value="InterPro"/>
</dbReference>
<dbReference type="GO" id="GO:0006487">
    <property type="term" value="P:protein N-linked glycosylation"/>
    <property type="evidence" value="ECO:0007669"/>
    <property type="project" value="TreeGrafter"/>
</dbReference>
<evidence type="ECO:0000256" key="5">
    <source>
        <dbReference type="ARBA" id="ARBA00022679"/>
    </source>
</evidence>
<organism evidence="10">
    <name type="scientific">Phlebotomus kandelakii</name>
    <dbReference type="NCBI Taxonomy" id="1109342"/>
    <lineage>
        <taxon>Eukaryota</taxon>
        <taxon>Metazoa</taxon>
        <taxon>Ecdysozoa</taxon>
        <taxon>Arthropoda</taxon>
        <taxon>Hexapoda</taxon>
        <taxon>Insecta</taxon>
        <taxon>Pterygota</taxon>
        <taxon>Neoptera</taxon>
        <taxon>Endopterygota</taxon>
        <taxon>Diptera</taxon>
        <taxon>Nematocera</taxon>
        <taxon>Psychodoidea</taxon>
        <taxon>Psychodidae</taxon>
        <taxon>Phlebotomus</taxon>
        <taxon>Larroussius</taxon>
    </lineage>
</organism>
<dbReference type="SUPFAM" id="SSF56235">
    <property type="entry name" value="N-terminal nucleophile aminohydrolases (Ntn hydrolases)"/>
    <property type="match status" value="1"/>
</dbReference>